<feature type="transmembrane region" description="Helical" evidence="7">
    <location>
        <begin position="50"/>
        <end position="67"/>
    </location>
</feature>
<feature type="transmembrane region" description="Helical" evidence="7">
    <location>
        <begin position="23"/>
        <end position="44"/>
    </location>
</feature>
<evidence type="ECO:0000256" key="7">
    <source>
        <dbReference type="SAM" id="Phobius"/>
    </source>
</evidence>
<dbReference type="PANTHER" id="PTHR44936">
    <property type="entry name" value="SENSOR PROTEIN CREC"/>
    <property type="match status" value="1"/>
</dbReference>
<dbReference type="Gene3D" id="3.30.565.10">
    <property type="entry name" value="Histidine kinase-like ATPase, C-terminal domain"/>
    <property type="match status" value="1"/>
</dbReference>
<name>A0ABY9MUG5_9GAMM</name>
<keyword evidence="3" id="KW-0808">Transferase</keyword>
<dbReference type="InterPro" id="IPR005467">
    <property type="entry name" value="His_kinase_dom"/>
</dbReference>
<evidence type="ECO:0000313" key="10">
    <source>
        <dbReference type="Proteomes" id="UP001236657"/>
    </source>
</evidence>
<dbReference type="SUPFAM" id="SSF55874">
    <property type="entry name" value="ATPase domain of HSP90 chaperone/DNA topoisomerase II/histidine kinase"/>
    <property type="match status" value="1"/>
</dbReference>
<comment type="catalytic activity">
    <reaction evidence="1">
        <text>ATP + protein L-histidine = ADP + protein N-phospho-L-histidine.</text>
        <dbReference type="EC" id="2.7.13.3"/>
    </reaction>
</comment>
<dbReference type="EC" id="2.7.13.3" evidence="2"/>
<reference evidence="9 10" key="1">
    <citation type="submission" date="2023-08" db="EMBL/GenBank/DDBJ databases">
        <title>New molecular markers tilS and rpoB for phylogenetic and monitoring studies of the genus Thiothrix biodiversity.</title>
        <authorList>
            <person name="Ravin N.V."/>
            <person name="Smolyakov D."/>
            <person name="Markov N.D."/>
            <person name="Beletsky A.V."/>
            <person name="Mardanov A.V."/>
            <person name="Rudenko T.S."/>
            <person name="Grabovich M.Y."/>
        </authorList>
    </citation>
    <scope>NUCLEOTIDE SEQUENCE [LARGE SCALE GENOMIC DNA]</scope>
    <source>
        <strain evidence="9 10">MK1</strain>
    </source>
</reference>
<keyword evidence="10" id="KW-1185">Reference proteome</keyword>
<protein>
    <recommendedName>
        <fullName evidence="2">histidine kinase</fullName>
        <ecNumber evidence="2">2.7.13.3</ecNumber>
    </recommendedName>
</protein>
<dbReference type="PROSITE" id="PS50109">
    <property type="entry name" value="HIS_KIN"/>
    <property type="match status" value="1"/>
</dbReference>
<gene>
    <name evidence="9" type="ORF">RCF98_08085</name>
</gene>
<evidence type="ECO:0000256" key="5">
    <source>
        <dbReference type="ARBA" id="ARBA00022777"/>
    </source>
</evidence>
<dbReference type="GO" id="GO:0016301">
    <property type="term" value="F:kinase activity"/>
    <property type="evidence" value="ECO:0007669"/>
    <property type="project" value="UniProtKB-KW"/>
</dbReference>
<keyword evidence="5 9" id="KW-0418">Kinase</keyword>
<dbReference type="PANTHER" id="PTHR44936:SF10">
    <property type="entry name" value="SENSOR PROTEIN RSTB"/>
    <property type="match status" value="1"/>
</dbReference>
<dbReference type="RefSeq" id="WP_308897400.1">
    <property type="nucleotide sequence ID" value="NZ_CP133218.1"/>
</dbReference>
<keyword evidence="7" id="KW-0472">Membrane</keyword>
<dbReference type="SMART" id="SM00387">
    <property type="entry name" value="HATPase_c"/>
    <property type="match status" value="1"/>
</dbReference>
<keyword evidence="7" id="KW-0812">Transmembrane</keyword>
<evidence type="ECO:0000256" key="1">
    <source>
        <dbReference type="ARBA" id="ARBA00000085"/>
    </source>
</evidence>
<evidence type="ECO:0000256" key="4">
    <source>
        <dbReference type="ARBA" id="ARBA00022741"/>
    </source>
</evidence>
<evidence type="ECO:0000256" key="3">
    <source>
        <dbReference type="ARBA" id="ARBA00022679"/>
    </source>
</evidence>
<keyword evidence="7" id="KW-1133">Transmembrane helix</keyword>
<dbReference type="InterPro" id="IPR036890">
    <property type="entry name" value="HATPase_C_sf"/>
</dbReference>
<keyword evidence="4" id="KW-0547">Nucleotide-binding</keyword>
<evidence type="ECO:0000256" key="6">
    <source>
        <dbReference type="ARBA" id="ARBA00022840"/>
    </source>
</evidence>
<proteinExistence type="predicted"/>
<sequence length="326" mass="36253">MQKQPPTGVVVWQAQLREHYRHLFVRVILPIILITAGCVLLCLFCPPVPWMWLYLLVCYAGLVFVFFRLGHYLHDELVELLGMQWRIVRMEKEAQGLQRDAAIGHSVRALTHEINNLIGVAAMSVDNLRHSAGAMPKDIDRLERALGYMSKVSALVLDGVGNKQAPNRLITLAELRDDVQLLLGNGHSHPGITLRLDFPPDADNCQFEERAGSTYLIIHNLVKNAFEAVAEKFGEQPGGEIIVKAEVSENQLIISVSDNGVGMTPEQVEAVMQGDAQSFKANGHGLGLGFVARECEKNGFCFAIRTNAGRASCLLWIWERSQTIDF</sequence>
<evidence type="ECO:0000256" key="2">
    <source>
        <dbReference type="ARBA" id="ARBA00012438"/>
    </source>
</evidence>
<evidence type="ECO:0000313" key="9">
    <source>
        <dbReference type="EMBL" id="WML92288.1"/>
    </source>
</evidence>
<keyword evidence="6" id="KW-0067">ATP-binding</keyword>
<dbReference type="Pfam" id="PF02518">
    <property type="entry name" value="HATPase_c"/>
    <property type="match status" value="1"/>
</dbReference>
<dbReference type="InterPro" id="IPR050980">
    <property type="entry name" value="2C_sensor_his_kinase"/>
</dbReference>
<dbReference type="Proteomes" id="UP001236657">
    <property type="component" value="Chromosome"/>
</dbReference>
<dbReference type="EMBL" id="CP133218">
    <property type="protein sequence ID" value="WML92288.1"/>
    <property type="molecule type" value="Genomic_DNA"/>
</dbReference>
<evidence type="ECO:0000259" key="8">
    <source>
        <dbReference type="PROSITE" id="PS50109"/>
    </source>
</evidence>
<accession>A0ABY9MUG5</accession>
<organism evidence="9 10">
    <name type="scientific">Thiothrix lacustris</name>
    <dbReference type="NCBI Taxonomy" id="525917"/>
    <lineage>
        <taxon>Bacteria</taxon>
        <taxon>Pseudomonadati</taxon>
        <taxon>Pseudomonadota</taxon>
        <taxon>Gammaproteobacteria</taxon>
        <taxon>Thiotrichales</taxon>
        <taxon>Thiotrichaceae</taxon>
        <taxon>Thiothrix</taxon>
    </lineage>
</organism>
<dbReference type="InterPro" id="IPR003594">
    <property type="entry name" value="HATPase_dom"/>
</dbReference>
<feature type="domain" description="Histidine kinase" evidence="8">
    <location>
        <begin position="109"/>
        <end position="322"/>
    </location>
</feature>